<evidence type="ECO:0000256" key="1">
    <source>
        <dbReference type="SAM" id="MobiDB-lite"/>
    </source>
</evidence>
<evidence type="ECO:0000259" key="2">
    <source>
        <dbReference type="SMART" id="SM00451"/>
    </source>
</evidence>
<dbReference type="OrthoDB" id="434647at2759"/>
<organism evidence="3 4">
    <name type="scientific">Olea europaea subsp. europaea</name>
    <dbReference type="NCBI Taxonomy" id="158383"/>
    <lineage>
        <taxon>Eukaryota</taxon>
        <taxon>Viridiplantae</taxon>
        <taxon>Streptophyta</taxon>
        <taxon>Embryophyta</taxon>
        <taxon>Tracheophyta</taxon>
        <taxon>Spermatophyta</taxon>
        <taxon>Magnoliopsida</taxon>
        <taxon>eudicotyledons</taxon>
        <taxon>Gunneridae</taxon>
        <taxon>Pentapetalae</taxon>
        <taxon>asterids</taxon>
        <taxon>lamiids</taxon>
        <taxon>Lamiales</taxon>
        <taxon>Oleaceae</taxon>
        <taxon>Oleeae</taxon>
        <taxon>Olea</taxon>
    </lineage>
</organism>
<accession>A0A8S0PJS4</accession>
<evidence type="ECO:0000313" key="4">
    <source>
        <dbReference type="Proteomes" id="UP000594638"/>
    </source>
</evidence>
<dbReference type="Gene3D" id="3.30.160.60">
    <property type="entry name" value="Classic Zinc Finger"/>
    <property type="match status" value="1"/>
</dbReference>
<dbReference type="AlphaFoldDB" id="A0A8S0PJS4"/>
<gene>
    <name evidence="3" type="ORF">OLEA9_A054939</name>
</gene>
<dbReference type="PANTHER" id="PTHR47487:SF3">
    <property type="entry name" value="GLUTENIN, HIGH MOLECULAR WEIGHT SUBUNIT 12-LIKE"/>
    <property type="match status" value="1"/>
</dbReference>
<dbReference type="SMART" id="SM00451">
    <property type="entry name" value="ZnF_U1"/>
    <property type="match status" value="1"/>
</dbReference>
<keyword evidence="4" id="KW-1185">Reference proteome</keyword>
<dbReference type="EMBL" id="CACTIH010000109">
    <property type="protein sequence ID" value="CAA2954223.1"/>
    <property type="molecule type" value="Genomic_DNA"/>
</dbReference>
<feature type="domain" description="U1-type" evidence="2">
    <location>
        <begin position="294"/>
        <end position="328"/>
    </location>
</feature>
<feature type="region of interest" description="Disordered" evidence="1">
    <location>
        <begin position="129"/>
        <end position="164"/>
    </location>
</feature>
<dbReference type="Pfam" id="PF12874">
    <property type="entry name" value="zf-met"/>
    <property type="match status" value="1"/>
</dbReference>
<proteinExistence type="predicted"/>
<dbReference type="PANTHER" id="PTHR47487">
    <property type="entry name" value="OS06G0651300 PROTEIN-RELATED"/>
    <property type="match status" value="1"/>
</dbReference>
<evidence type="ECO:0000313" key="3">
    <source>
        <dbReference type="EMBL" id="CAA2954223.1"/>
    </source>
</evidence>
<dbReference type="SUPFAM" id="SSF57667">
    <property type="entry name" value="beta-beta-alpha zinc fingers"/>
    <property type="match status" value="1"/>
</dbReference>
<feature type="compositionally biased region" description="Basic residues" evidence="1">
    <location>
        <begin position="146"/>
        <end position="164"/>
    </location>
</feature>
<reference evidence="3 4" key="1">
    <citation type="submission" date="2019-12" db="EMBL/GenBank/DDBJ databases">
        <authorList>
            <person name="Alioto T."/>
            <person name="Alioto T."/>
            <person name="Gomez Garrido J."/>
        </authorList>
    </citation>
    <scope>NUCLEOTIDE SEQUENCE [LARGE SCALE GENOMIC DNA]</scope>
</reference>
<sequence>MDYPANYQQAYGPSSQIQTYDQSAQAYYAYHQHNNHQQHVYYGYPQHQQQGEPTPPGVTVPPPVTQQAAEQAQSSYYYPHAVPLDMDPQQGGNALGGGYGIGGMPTGPHQPIAQASYGGTGMLDGGHFRGTRSQIRPKPNVLGRPFRGRGRGRGRGAVHRNGKKHKKNLKVYEELQRLNKDLTGGQNEQPLTFELKPEGSLQPVESEGDGTKQPLPENLLSQAVEEENIVSTENQNVEEVEPNEELAQNLRMNHYEARGRGFKRNMRGGGRGGKWMRFNDGSRKLIEPAMPKGFVPLICELCNVKCESVITFQGHLVGKKHQSNAKRFQGHQDIIGQAALQALFPALQALYPQLQVLCQQNPSASSSDAPLIHPQGFPGPDSNFALPGYSGLTQGQASTGGPAALTLMPPPPAMKAQDLQTSNLQGLPSETGTQNAATDEASNCVQLNIDHSSNSLVVAPMEHVATGSEFVSSGTRRE</sequence>
<dbReference type="InterPro" id="IPR013087">
    <property type="entry name" value="Znf_C2H2_type"/>
</dbReference>
<dbReference type="GO" id="GO:0008270">
    <property type="term" value="F:zinc ion binding"/>
    <property type="evidence" value="ECO:0007669"/>
    <property type="project" value="InterPro"/>
</dbReference>
<dbReference type="InterPro" id="IPR036236">
    <property type="entry name" value="Znf_C2H2_sf"/>
</dbReference>
<comment type="caution">
    <text evidence="3">The sequence shown here is derived from an EMBL/GenBank/DDBJ whole genome shotgun (WGS) entry which is preliminary data.</text>
</comment>
<dbReference type="GO" id="GO:0003676">
    <property type="term" value="F:nucleic acid binding"/>
    <property type="evidence" value="ECO:0007669"/>
    <property type="project" value="InterPro"/>
</dbReference>
<dbReference type="Proteomes" id="UP000594638">
    <property type="component" value="Unassembled WGS sequence"/>
</dbReference>
<dbReference type="InterPro" id="IPR003604">
    <property type="entry name" value="Matrin/U1-like-C_Znf_C2H2"/>
</dbReference>
<protein>
    <submittedName>
        <fullName evidence="3">Mediator of RNA polymerase II transcription subunit 12-like</fullName>
    </submittedName>
</protein>
<name>A0A8S0PJS4_OLEEU</name>
<dbReference type="Gramene" id="OE9A054939T3">
    <property type="protein sequence ID" value="OE9A054939C3"/>
    <property type="gene ID" value="OE9A054939"/>
</dbReference>